<dbReference type="PROSITE" id="PS50878">
    <property type="entry name" value="RT_POL"/>
    <property type="match status" value="1"/>
</dbReference>
<dbReference type="Gene3D" id="3.30.70.270">
    <property type="match status" value="1"/>
</dbReference>
<dbReference type="InterPro" id="IPR036397">
    <property type="entry name" value="RNaseH_sf"/>
</dbReference>
<accession>A0A3Q0JP77</accession>
<dbReference type="Proteomes" id="UP000079169">
    <property type="component" value="Unplaced"/>
</dbReference>
<dbReference type="RefSeq" id="XP_026689058.1">
    <property type="nucleotide sequence ID" value="XM_026833257.1"/>
</dbReference>
<dbReference type="GO" id="GO:0003676">
    <property type="term" value="F:nucleic acid binding"/>
    <property type="evidence" value="ECO:0007669"/>
    <property type="project" value="InterPro"/>
</dbReference>
<dbReference type="SUPFAM" id="SSF53098">
    <property type="entry name" value="Ribonuclease H-like"/>
    <property type="match status" value="1"/>
</dbReference>
<reference evidence="4" key="1">
    <citation type="submission" date="2025-08" db="UniProtKB">
        <authorList>
            <consortium name="RefSeq"/>
        </authorList>
    </citation>
    <scope>IDENTIFICATION</scope>
</reference>
<evidence type="ECO:0000259" key="1">
    <source>
        <dbReference type="PROSITE" id="PS50878"/>
    </source>
</evidence>
<feature type="domain" description="Reverse transcriptase" evidence="1">
    <location>
        <begin position="1"/>
        <end position="145"/>
    </location>
</feature>
<dbReference type="PANTHER" id="PTHR33332">
    <property type="entry name" value="REVERSE TRANSCRIPTASE DOMAIN-CONTAINING PROTEIN"/>
    <property type="match status" value="1"/>
</dbReference>
<dbReference type="Pfam" id="PF00075">
    <property type="entry name" value="RNase_H"/>
    <property type="match status" value="1"/>
</dbReference>
<proteinExistence type="predicted"/>
<dbReference type="STRING" id="121845.A0A3Q0JP77"/>
<dbReference type="InterPro" id="IPR012337">
    <property type="entry name" value="RNaseH-like_sf"/>
</dbReference>
<dbReference type="InterPro" id="IPR043128">
    <property type="entry name" value="Rev_trsase/Diguanyl_cyclase"/>
</dbReference>
<evidence type="ECO:0000313" key="3">
    <source>
        <dbReference type="Proteomes" id="UP000079169"/>
    </source>
</evidence>
<dbReference type="GO" id="GO:0042575">
    <property type="term" value="C:DNA polymerase complex"/>
    <property type="evidence" value="ECO:0007669"/>
    <property type="project" value="UniProtKB-ARBA"/>
</dbReference>
<dbReference type="Gene3D" id="3.30.420.10">
    <property type="entry name" value="Ribonuclease H-like superfamily/Ribonuclease H"/>
    <property type="match status" value="1"/>
</dbReference>
<dbReference type="GO" id="GO:0004523">
    <property type="term" value="F:RNA-DNA hybrid ribonuclease activity"/>
    <property type="evidence" value="ECO:0007669"/>
    <property type="project" value="InterPro"/>
</dbReference>
<dbReference type="SUPFAM" id="SSF56672">
    <property type="entry name" value="DNA/RNA polymerases"/>
    <property type="match status" value="1"/>
</dbReference>
<sequence length="607" mass="69598">MMKWISEFITQRYCSTRYYNKESTYKQTHRGLPQGAVLSTTLFNIYINDLLVALEKTGVKVAAFADDIVIWCTKKIKQQAQIKKTIEKALRILKKWCEENLMLVNEEKTKYVVFNLAHNTTNINIKYNLRQLEQCDQIKYLGITFDRKLNWNKQVETSSEKATNRMKILKRLAGTKWGSSRRTLNTTYNMYIKPTLTYCSEVMLTANDKNKETLEKVQNEALRLITGAVKTTPINAMYALTNTKPIKSIIEEQAMIQYEKMIRLPNNSTWNKYEVQPTILKTQPGFVQKILKVREEYKIPEGKEHLQITCNPLESFEIEHSTSLGMEFRKEDVAPSTAKILALETIHSKYPKESWTHIYTDGSFQNIETGAGAGVTSDLFSFYKGLGRNTTNFDGEVEAIKIAVQHLLFSTNRFQQAVIFSNPKAAIQAITNTNESPSNQIREIRSIIQQLYHLKKKLAIQWVPAHCGLDGNERADFLAKKGTQIQIPQTKDLSFETVKRLVKNNSNSKYRKWLKEEGSGKKWEPLIKKPDIIPDLPRKASVAKFRLLTGHDCLSEHLHRIGCADSPICQLCSHQSPMNAAHLITCPAVEASNDIVGKYWDARRKMT</sequence>
<dbReference type="KEGG" id="dci:103524116"/>
<keyword evidence="3" id="KW-1185">Reference proteome</keyword>
<dbReference type="PaxDb" id="121845-A0A3Q0JP77"/>
<name>A0A3Q0JP77_DIACI</name>
<dbReference type="InterPro" id="IPR002156">
    <property type="entry name" value="RNaseH_domain"/>
</dbReference>
<dbReference type="GeneID" id="103524116"/>
<dbReference type="InterPro" id="IPR043502">
    <property type="entry name" value="DNA/RNA_pol_sf"/>
</dbReference>
<dbReference type="CDD" id="cd09276">
    <property type="entry name" value="Rnase_HI_RT_non_LTR"/>
    <property type="match status" value="1"/>
</dbReference>
<organism evidence="3 4">
    <name type="scientific">Diaphorina citri</name>
    <name type="common">Asian citrus psyllid</name>
    <dbReference type="NCBI Taxonomy" id="121845"/>
    <lineage>
        <taxon>Eukaryota</taxon>
        <taxon>Metazoa</taxon>
        <taxon>Ecdysozoa</taxon>
        <taxon>Arthropoda</taxon>
        <taxon>Hexapoda</taxon>
        <taxon>Insecta</taxon>
        <taxon>Pterygota</taxon>
        <taxon>Neoptera</taxon>
        <taxon>Paraneoptera</taxon>
        <taxon>Hemiptera</taxon>
        <taxon>Sternorrhyncha</taxon>
        <taxon>Psylloidea</taxon>
        <taxon>Psyllidae</taxon>
        <taxon>Diaphorininae</taxon>
        <taxon>Diaphorina</taxon>
    </lineage>
</organism>
<protein>
    <submittedName>
        <fullName evidence="4">Uncharacterized protein LOC103524116</fullName>
    </submittedName>
</protein>
<evidence type="ECO:0000313" key="4">
    <source>
        <dbReference type="RefSeq" id="XP_026689058.1"/>
    </source>
</evidence>
<dbReference type="AlphaFoldDB" id="A0A3Q0JP77"/>
<dbReference type="PROSITE" id="PS50879">
    <property type="entry name" value="RNASE_H_1"/>
    <property type="match status" value="1"/>
</dbReference>
<dbReference type="GO" id="GO:0071897">
    <property type="term" value="P:DNA biosynthetic process"/>
    <property type="evidence" value="ECO:0007669"/>
    <property type="project" value="UniProtKB-ARBA"/>
</dbReference>
<dbReference type="InterPro" id="IPR000477">
    <property type="entry name" value="RT_dom"/>
</dbReference>
<dbReference type="Pfam" id="PF00078">
    <property type="entry name" value="RVT_1"/>
    <property type="match status" value="1"/>
</dbReference>
<gene>
    <name evidence="4" type="primary">LOC103524116</name>
</gene>
<evidence type="ECO:0000259" key="2">
    <source>
        <dbReference type="PROSITE" id="PS50879"/>
    </source>
</evidence>
<feature type="domain" description="RNase H type-1" evidence="2">
    <location>
        <begin position="352"/>
        <end position="484"/>
    </location>
</feature>